<organism evidence="8 9">
    <name type="scientific">Scleropages formosus</name>
    <name type="common">Asian bonytongue</name>
    <name type="synonym">Osteoglossum formosum</name>
    <dbReference type="NCBI Taxonomy" id="113540"/>
    <lineage>
        <taxon>Eukaryota</taxon>
        <taxon>Metazoa</taxon>
        <taxon>Chordata</taxon>
        <taxon>Craniata</taxon>
        <taxon>Vertebrata</taxon>
        <taxon>Euteleostomi</taxon>
        <taxon>Actinopterygii</taxon>
        <taxon>Neopterygii</taxon>
        <taxon>Teleostei</taxon>
        <taxon>Osteoglossocephala</taxon>
        <taxon>Osteoglossomorpha</taxon>
        <taxon>Osteoglossiformes</taxon>
        <taxon>Osteoglossidae</taxon>
        <taxon>Scleropages</taxon>
    </lineage>
</organism>
<dbReference type="PROSITE" id="PS50003">
    <property type="entry name" value="PH_DOMAIN"/>
    <property type="match status" value="1"/>
</dbReference>
<dbReference type="Pfam" id="PF00169">
    <property type="entry name" value="PH"/>
    <property type="match status" value="1"/>
</dbReference>
<feature type="region of interest" description="Disordered" evidence="6">
    <location>
        <begin position="396"/>
        <end position="467"/>
    </location>
</feature>
<dbReference type="InterPro" id="IPR001849">
    <property type="entry name" value="PH_domain"/>
</dbReference>
<feature type="compositionally biased region" description="Pro residues" evidence="6">
    <location>
        <begin position="258"/>
        <end position="286"/>
    </location>
</feature>
<dbReference type="InterPro" id="IPR036860">
    <property type="entry name" value="SH2_dom_sf"/>
</dbReference>
<dbReference type="InterPro" id="IPR011993">
    <property type="entry name" value="PH-like_dom_sf"/>
</dbReference>
<evidence type="ECO:0000256" key="6">
    <source>
        <dbReference type="SAM" id="MobiDB-lite"/>
    </source>
</evidence>
<feature type="domain" description="PH" evidence="7">
    <location>
        <begin position="56"/>
        <end position="160"/>
    </location>
</feature>
<evidence type="ECO:0000313" key="9">
    <source>
        <dbReference type="Proteomes" id="UP000694397"/>
    </source>
</evidence>
<reference evidence="8" key="3">
    <citation type="submission" date="2025-09" db="UniProtKB">
        <authorList>
            <consortium name="Ensembl"/>
        </authorList>
    </citation>
    <scope>IDENTIFICATION</scope>
</reference>
<keyword evidence="1" id="KW-0597">Phosphoprotein</keyword>
<evidence type="ECO:0000256" key="5">
    <source>
        <dbReference type="ARBA" id="ARBA00070257"/>
    </source>
</evidence>
<feature type="compositionally biased region" description="Pro residues" evidence="6">
    <location>
        <begin position="220"/>
        <end position="236"/>
    </location>
</feature>
<feature type="compositionally biased region" description="Polar residues" evidence="6">
    <location>
        <begin position="424"/>
        <end position="436"/>
    </location>
</feature>
<dbReference type="FunFam" id="3.30.505.10:FF:000043">
    <property type="entry name" value="SH3 domain binding protein 2"/>
    <property type="match status" value="1"/>
</dbReference>
<accession>A0A8C9SA94</accession>
<proteinExistence type="predicted"/>
<dbReference type="RefSeq" id="XP_018607379.1">
    <property type="nucleotide sequence ID" value="XM_018751863.2"/>
</dbReference>
<dbReference type="PANTHER" id="PTHR15126">
    <property type="entry name" value="SH3-BINDING"/>
    <property type="match status" value="1"/>
</dbReference>
<protein>
    <recommendedName>
        <fullName evidence="5">SH3 domain-binding protein 2</fullName>
    </recommendedName>
</protein>
<reference evidence="8" key="2">
    <citation type="submission" date="2025-08" db="UniProtKB">
        <authorList>
            <consortium name="Ensembl"/>
        </authorList>
    </citation>
    <scope>IDENTIFICATION</scope>
</reference>
<name>A0A8C9SA94_SCLFO</name>
<dbReference type="GO" id="GO:0017124">
    <property type="term" value="F:SH3 domain binding"/>
    <property type="evidence" value="ECO:0007669"/>
    <property type="project" value="UniProtKB-KW"/>
</dbReference>
<dbReference type="FunFam" id="2.30.29.30:FF:000147">
    <property type="entry name" value="SH3 domain-binding protein 2 isoform X2"/>
    <property type="match status" value="1"/>
</dbReference>
<feature type="compositionally biased region" description="Pro residues" evidence="6">
    <location>
        <begin position="313"/>
        <end position="331"/>
    </location>
</feature>
<evidence type="ECO:0000256" key="4">
    <source>
        <dbReference type="ARBA" id="ARBA00056733"/>
    </source>
</evidence>
<dbReference type="CDD" id="cd13308">
    <property type="entry name" value="PH_3BP2"/>
    <property type="match status" value="1"/>
</dbReference>
<dbReference type="SMART" id="SM00233">
    <property type="entry name" value="PH"/>
    <property type="match status" value="1"/>
</dbReference>
<dbReference type="InterPro" id="IPR000980">
    <property type="entry name" value="SH2"/>
</dbReference>
<dbReference type="GeneTree" id="ENSGT00390000002216"/>
<sequence>MAVSVKKKKSFLLQNQTSVRMCFKDQGDMNMASAPISWPLPMKAIGAQNLLTMPGGVSQSGYLHKKGGSQFSLMKWPLRFIILHKGCVYYFKSSTSPTPQGAFSLNGYNRVMRATEETTSSNVFPFKIVHFSKKHRTWYFSAASEEERKKWMLDLRKEIDYYHDRRESHFPSDPDPDYGSIEKPLDINYNPDNADDDSADEDDEDEDEDYLKPDGSSPPTGRPTVPPPAYPPPPVPFQHKPHSKSESSQSCSKHLLSPVPPAPSRSPPPPAPHSRKPPPLLPPPKPCKPDHPSLKGPPPPLPFAPHLQNLSSEPPPRAPKSPTPSPLPPPAMLKKQASTVPSNWGRDVKPFVASPATLPICNNLEKKLVLVTAPRSGLSLPLSTSQNLGKRLLEEQAKPAMYKPPTLPKPPPTAAKDKPRGPSLQRSSPDGQSFRSSADEAPAHLKKVKPKQDSDSDDDYENVQLPESVFIDTTETSSIEKLFKETEKSPQDGLYCIRNSGTKTSKVLVVWDVGLNKARNYRLFEEESRVFLEADVTFPSLAALVEYYYLHPLPNHDSLCLQKPYGYTPPR</sequence>
<reference evidence="8 9" key="1">
    <citation type="submission" date="2019-04" db="EMBL/GenBank/DDBJ databases">
        <authorList>
            <consortium name="Wellcome Sanger Institute Data Sharing"/>
        </authorList>
    </citation>
    <scope>NUCLEOTIDE SEQUENCE [LARGE SCALE GENOMIC DNA]</scope>
</reference>
<dbReference type="SUPFAM" id="SSF55550">
    <property type="entry name" value="SH2 domain"/>
    <property type="match status" value="1"/>
</dbReference>
<dbReference type="Gene3D" id="2.30.29.30">
    <property type="entry name" value="Pleckstrin-homology domain (PH domain)/Phosphotyrosine-binding domain (PTB)"/>
    <property type="match status" value="1"/>
</dbReference>
<feature type="compositionally biased region" description="Acidic residues" evidence="6">
    <location>
        <begin position="193"/>
        <end position="209"/>
    </location>
</feature>
<dbReference type="SMART" id="SM00252">
    <property type="entry name" value="SH2"/>
    <property type="match status" value="1"/>
</dbReference>
<dbReference type="SUPFAM" id="SSF50729">
    <property type="entry name" value="PH domain-like"/>
    <property type="match status" value="1"/>
</dbReference>
<dbReference type="PANTHER" id="PTHR15126:SF4">
    <property type="entry name" value="SH3 DOMAIN-BINDING PROTEIN 2"/>
    <property type="match status" value="1"/>
</dbReference>
<evidence type="ECO:0000259" key="7">
    <source>
        <dbReference type="PROSITE" id="PS50003"/>
    </source>
</evidence>
<comment type="function">
    <text evidence="4">Binds differentially to the SH3 domains of certain proteins of signal transduction pathways. Binds to phosphatidylinositols; linking the hemopoietic tyrosine kinase fes to the cytoplasmic membrane in a phosphorylation dependent mechanism.</text>
</comment>
<dbReference type="Proteomes" id="UP000694397">
    <property type="component" value="Chromosome 6"/>
</dbReference>
<feature type="region of interest" description="Disordered" evidence="6">
    <location>
        <begin position="166"/>
        <end position="348"/>
    </location>
</feature>
<dbReference type="GO" id="GO:0007165">
    <property type="term" value="P:signal transduction"/>
    <property type="evidence" value="ECO:0007669"/>
    <property type="project" value="InterPro"/>
</dbReference>
<dbReference type="GeneID" id="108934274"/>
<dbReference type="AlphaFoldDB" id="A0A8C9SA94"/>
<dbReference type="InterPro" id="IPR035848">
    <property type="entry name" value="SH3BP2"/>
</dbReference>
<keyword evidence="3" id="KW-0729">SH3-binding</keyword>
<feature type="compositionally biased region" description="Low complexity" evidence="6">
    <location>
        <begin position="246"/>
        <end position="257"/>
    </location>
</feature>
<dbReference type="CTD" id="6452"/>
<evidence type="ECO:0000313" key="8">
    <source>
        <dbReference type="Ensembl" id="ENSSFOP00015029076.1"/>
    </source>
</evidence>
<evidence type="ECO:0000256" key="2">
    <source>
        <dbReference type="ARBA" id="ARBA00022999"/>
    </source>
</evidence>
<gene>
    <name evidence="8" type="primary">sh3bp2</name>
</gene>
<dbReference type="Ensembl" id="ENSSFOT00015029408.2">
    <property type="protein sequence ID" value="ENSSFOP00015029076.1"/>
    <property type="gene ID" value="ENSSFOG00015018674.2"/>
</dbReference>
<dbReference type="KEGG" id="sfm:108934274"/>
<evidence type="ECO:0000256" key="3">
    <source>
        <dbReference type="ARBA" id="ARBA00023036"/>
    </source>
</evidence>
<keyword evidence="2" id="KW-0727">SH2 domain</keyword>
<dbReference type="Gene3D" id="3.30.505.10">
    <property type="entry name" value="SH2 domain"/>
    <property type="match status" value="1"/>
</dbReference>
<keyword evidence="9" id="KW-1185">Reference proteome</keyword>
<evidence type="ECO:0000256" key="1">
    <source>
        <dbReference type="ARBA" id="ARBA00022553"/>
    </source>
</evidence>
<dbReference type="OrthoDB" id="10254483at2759"/>